<dbReference type="PANTHER" id="PTHR35399:SF2">
    <property type="entry name" value="DUF839 DOMAIN-CONTAINING PROTEIN"/>
    <property type="match status" value="1"/>
</dbReference>
<dbReference type="PANTHER" id="PTHR35399">
    <property type="entry name" value="SLR8030 PROTEIN"/>
    <property type="match status" value="1"/>
</dbReference>
<dbReference type="Pfam" id="PF05787">
    <property type="entry name" value="PhoX"/>
    <property type="match status" value="1"/>
</dbReference>
<dbReference type="RefSeq" id="WP_233054321.1">
    <property type="nucleotide sequence ID" value="NZ_JAIMJA010000023.1"/>
</dbReference>
<dbReference type="SUPFAM" id="SSF63829">
    <property type="entry name" value="Calcium-dependent phosphotriesterase"/>
    <property type="match status" value="1"/>
</dbReference>
<evidence type="ECO:0000256" key="1">
    <source>
        <dbReference type="SAM" id="MobiDB-lite"/>
    </source>
</evidence>
<reference evidence="2 3" key="1">
    <citation type="journal article" date="2022" name="Environ. Microbiol. Rep.">
        <title>Eco-phylogenetic analyses reveal divergent evolution of vitamin B12 metabolism in the marine bacterial family 'Psychromonadaceae'.</title>
        <authorList>
            <person name="Jin X."/>
            <person name="Yang Y."/>
            <person name="Cao H."/>
            <person name="Gao B."/>
            <person name="Zhao Z."/>
        </authorList>
    </citation>
    <scope>NUCLEOTIDE SEQUENCE [LARGE SCALE GENOMIC DNA]</scope>
    <source>
        <strain evidence="2 3">MKS20</strain>
    </source>
</reference>
<gene>
    <name evidence="2" type="ORF">K6Y31_18035</name>
</gene>
<dbReference type="Proteomes" id="UP001201273">
    <property type="component" value="Unassembled WGS sequence"/>
</dbReference>
<proteinExistence type="predicted"/>
<keyword evidence="3" id="KW-1185">Reference proteome</keyword>
<protein>
    <submittedName>
        <fullName evidence="2">PhoX family phosphatase</fullName>
    </submittedName>
</protein>
<feature type="region of interest" description="Disordered" evidence="1">
    <location>
        <begin position="58"/>
        <end position="79"/>
    </location>
</feature>
<sequence>MSKEIFNPKRFNKSDNPDFDQVLEAHLSRRKMIKGGLGLGAMTMFGAFGLAGCNSSNSSTPIVDSGTPTPTPTTPSVPTASSARLGFNSIPGSKIDAVSVPEGYTAQVLAPWGQPIMSGGSEWKRDGSNNATDQANAMGMHHDGLHFFPLNDDGSDGLLCVNHEYIDQNALHPNGSDKDADGIRSSVDQVRKEINAHGVAVVRIQLIANEWKVVDNDPLNRRYTGATTMNISGPLANSDKLKTPFSPDGSQARGTLNNCGNGYTPWGTYLTCEENWPGYFINKGTTTAEQDRIGIETSSTTRYGWETVAGSPEERVDEFARFDVTPTGNSAMDDYRNEANGHGYIVEVDPYTANSRAVKRTALGRFRHEGCTFGKLTEGKPITFYSGHDSRFEYMYKFVSDALWDPADADAKNRMAMGDKYMDAGTLYVAKFDADGVGTWLPLTMTGSTKNGGTLADHFTSLAEIILNTAGAADLVGATPMDRPEWCAVDPFTGSVYLTLTNNTRRNAATGTNPANPRLNNKFGHIIRWDEGETHTTFSWDIFVFGSDAAGDAATNLSGLNEFNQFASPDGLAFDKRGIMWIQTDNGADEVQNYTNDQMLAVVPSMLTDTDGKQQTIDDANQGELRRFFVGPNGCEVTGFTITPDYTTMFVSIQHPGNWPYSDNAAQETPNGMTLRPRASLVAIRKADGGALGV</sequence>
<evidence type="ECO:0000313" key="2">
    <source>
        <dbReference type="EMBL" id="MCE2596691.1"/>
    </source>
</evidence>
<accession>A0ABS8WG10</accession>
<organism evidence="2 3">
    <name type="scientific">Motilimonas cestriensis</name>
    <dbReference type="NCBI Taxonomy" id="2742685"/>
    <lineage>
        <taxon>Bacteria</taxon>
        <taxon>Pseudomonadati</taxon>
        <taxon>Pseudomonadota</taxon>
        <taxon>Gammaproteobacteria</taxon>
        <taxon>Alteromonadales</taxon>
        <taxon>Alteromonadales genera incertae sedis</taxon>
        <taxon>Motilimonas</taxon>
    </lineage>
</organism>
<comment type="caution">
    <text evidence="2">The sequence shown here is derived from an EMBL/GenBank/DDBJ whole genome shotgun (WGS) entry which is preliminary data.</text>
</comment>
<dbReference type="EMBL" id="JAIMJA010000023">
    <property type="protein sequence ID" value="MCE2596691.1"/>
    <property type="molecule type" value="Genomic_DNA"/>
</dbReference>
<dbReference type="InterPro" id="IPR008557">
    <property type="entry name" value="PhoX"/>
</dbReference>
<evidence type="ECO:0000313" key="3">
    <source>
        <dbReference type="Proteomes" id="UP001201273"/>
    </source>
</evidence>
<name>A0ABS8WG10_9GAMM</name>